<dbReference type="EMBL" id="VGIR01000072">
    <property type="protein sequence ID" value="MBM3332280.1"/>
    <property type="molecule type" value="Genomic_DNA"/>
</dbReference>
<gene>
    <name evidence="1" type="ORF">FJY68_10625</name>
</gene>
<dbReference type="Proteomes" id="UP000779900">
    <property type="component" value="Unassembled WGS sequence"/>
</dbReference>
<evidence type="ECO:0000313" key="1">
    <source>
        <dbReference type="EMBL" id="MBM3332280.1"/>
    </source>
</evidence>
<accession>A0A938BS53</accession>
<sequence>MRRSPAYLLLLLTTAAAFGLDLTTFRQSYSRASRADWSLRSDLFAFDQTGREAGQGGVLLGLAGWRTSILSEQLDLDLNASASAGAGAQNGGAPDTLPASRHYLSAALGLNSTATCHAYLPGTDAFVRVGIDAGASCDVDDERDGREWARIRTTRLDLGSGQLGLGYGRMRDAWPLYRAARLARVLREEGVLTRELSDDDLRGLGGLLSRAWKLFYAHDRAAKFYYDSLEQWLTRAGAISEPLPAYTLFRLDETPLIGLDERRFGMRGFLTADIDAHFGSLSYDASDISWTKIDTSFHRSFRVGWEFRRPVGLRWSYGASAAYALPWPRTQPRVEHRLELTGDASYDMTDGLVASYAVGVTPYYSPAPTPYWDNLFELPSTHTLVFSYYVTERFAVRLGGRYTTDFDLQYRERYSRSSIKHHWAAALRVTFGRIPSGWGGLYDF</sequence>
<protein>
    <submittedName>
        <fullName evidence="1">Uncharacterized protein</fullName>
    </submittedName>
</protein>
<evidence type="ECO:0000313" key="2">
    <source>
        <dbReference type="Proteomes" id="UP000779900"/>
    </source>
</evidence>
<proteinExistence type="predicted"/>
<dbReference type="AlphaFoldDB" id="A0A938BS53"/>
<reference evidence="1" key="1">
    <citation type="submission" date="2019-03" db="EMBL/GenBank/DDBJ databases">
        <title>Lake Tanganyika Metagenome-Assembled Genomes (MAGs).</title>
        <authorList>
            <person name="Tran P."/>
        </authorList>
    </citation>
    <scope>NUCLEOTIDE SEQUENCE</scope>
    <source>
        <strain evidence="1">K_DeepCast_150m_m2_040</strain>
    </source>
</reference>
<organism evidence="1 2">
    <name type="scientific">candidate division WOR-3 bacterium</name>
    <dbReference type="NCBI Taxonomy" id="2052148"/>
    <lineage>
        <taxon>Bacteria</taxon>
        <taxon>Bacteria division WOR-3</taxon>
    </lineage>
</organism>
<name>A0A938BS53_UNCW3</name>
<comment type="caution">
    <text evidence="1">The sequence shown here is derived from an EMBL/GenBank/DDBJ whole genome shotgun (WGS) entry which is preliminary data.</text>
</comment>